<keyword evidence="2" id="KW-1185">Reference proteome</keyword>
<accession>K0IEF6</accession>
<dbReference type="InParanoid" id="K0IEF6"/>
<proteinExistence type="predicted"/>
<dbReference type="HOGENOM" id="CLU_1840644_0_0_2"/>
<dbReference type="GeneID" id="13797474"/>
<dbReference type="Proteomes" id="UP000008037">
    <property type="component" value="Chromosome"/>
</dbReference>
<reference evidence="1 2" key="1">
    <citation type="journal article" date="2012" name="Environ. Microbiol.">
        <title>The genome of the ammonia-oxidizing Candidatus Nitrososphaera gargensis: insights into metabolic versatility and environmental adaptations.</title>
        <authorList>
            <person name="Spang A."/>
            <person name="Poehlein A."/>
            <person name="Offre P."/>
            <person name="Zumbragel S."/>
            <person name="Haider S."/>
            <person name="Rychlik N."/>
            <person name="Nowka B."/>
            <person name="Schmeisser C."/>
            <person name="Lebedeva E.V."/>
            <person name="Rattei T."/>
            <person name="Bohm C."/>
            <person name="Schmid M."/>
            <person name="Galushko A."/>
            <person name="Hatzenpichler R."/>
            <person name="Weinmaier T."/>
            <person name="Daniel R."/>
            <person name="Schleper C."/>
            <person name="Spieck E."/>
            <person name="Streit W."/>
            <person name="Wagner M."/>
        </authorList>
    </citation>
    <scope>NUCLEOTIDE SEQUENCE [LARGE SCALE GENOMIC DNA]</scope>
    <source>
        <strain evidence="2">Ga9.2</strain>
    </source>
</reference>
<dbReference type="RefSeq" id="WP_015018692.1">
    <property type="nucleotide sequence ID" value="NC_018719.1"/>
</dbReference>
<evidence type="ECO:0000313" key="1">
    <source>
        <dbReference type="EMBL" id="AFU58155.1"/>
    </source>
</evidence>
<dbReference type="OrthoDB" id="11056at2157"/>
<evidence type="ECO:0000313" key="2">
    <source>
        <dbReference type="Proteomes" id="UP000008037"/>
    </source>
</evidence>
<protein>
    <submittedName>
        <fullName evidence="1">Uncharacterized protein</fullName>
    </submittedName>
</protein>
<sequence length="139" mass="15467">MLGGRRHLHIDPQDQPNDWLSKALKSASSGMLAIDFENRPVVRVTIDNGTLAVDLLQPDIFKTPQDEIGLFDKLKTATEFGRKLSDNDVTISFLRRGKEAVRLGKDAKPTLSKLITRSDDVQMTSVKEFAGLKSDLKTD</sequence>
<dbReference type="AlphaFoldDB" id="K0IEF6"/>
<name>K0IEF6_NITGG</name>
<organism evidence="1 2">
    <name type="scientific">Nitrososphaera gargensis (strain Ga9.2)</name>
    <dbReference type="NCBI Taxonomy" id="1237085"/>
    <lineage>
        <taxon>Archaea</taxon>
        <taxon>Nitrososphaerota</taxon>
        <taxon>Nitrososphaeria</taxon>
        <taxon>Nitrososphaerales</taxon>
        <taxon>Nitrososphaeraceae</taxon>
        <taxon>Nitrososphaera</taxon>
    </lineage>
</organism>
<dbReference type="EMBL" id="CP002408">
    <property type="protein sequence ID" value="AFU58155.1"/>
    <property type="molecule type" value="Genomic_DNA"/>
</dbReference>
<gene>
    <name evidence="1" type="ordered locus">Ngar_c12150</name>
</gene>
<dbReference type="BioCyc" id="CNIT1237085:G1324-1213-MONOMER"/>
<dbReference type="STRING" id="1237085.Ngar_c12150"/>
<dbReference type="KEGG" id="nga:Ngar_c12150"/>